<dbReference type="GeneID" id="9622378"/>
<sequence>MDCIDRQIQYLNEEVRDLESKLEEVERQIGDKANKKRAPVLKERRERLMNDKRLLLAERRALVEKLSGEAGACANVPSGADTALEFFRDVIQPLYGSMFASKPPQHLHPLRAPPSVLRQHSAQHLKAAAGC</sequence>
<feature type="coiled-coil region" evidence="1">
    <location>
        <begin position="1"/>
        <end position="65"/>
    </location>
</feature>
<reference evidence="2 3" key="1">
    <citation type="journal article" date="2010" name="Science">
        <title>Genomic analysis of organismal complexity in the multicellular green alga Volvox carteri.</title>
        <authorList>
            <person name="Prochnik S.E."/>
            <person name="Umen J."/>
            <person name="Nedelcu A.M."/>
            <person name="Hallmann A."/>
            <person name="Miller S.M."/>
            <person name="Nishii I."/>
            <person name="Ferris P."/>
            <person name="Kuo A."/>
            <person name="Mitros T."/>
            <person name="Fritz-Laylin L.K."/>
            <person name="Hellsten U."/>
            <person name="Chapman J."/>
            <person name="Simakov O."/>
            <person name="Rensing S.A."/>
            <person name="Terry A."/>
            <person name="Pangilinan J."/>
            <person name="Kapitonov V."/>
            <person name="Jurka J."/>
            <person name="Salamov A."/>
            <person name="Shapiro H."/>
            <person name="Schmutz J."/>
            <person name="Grimwood J."/>
            <person name="Lindquist E."/>
            <person name="Lucas S."/>
            <person name="Grigoriev I.V."/>
            <person name="Schmitt R."/>
            <person name="Kirk D."/>
            <person name="Rokhsar D.S."/>
        </authorList>
    </citation>
    <scope>NUCLEOTIDE SEQUENCE [LARGE SCALE GENOMIC DNA]</scope>
    <source>
        <strain evidence="3">f. Nagariensis / Eve</strain>
    </source>
</reference>
<keyword evidence="1" id="KW-0175">Coiled coil</keyword>
<evidence type="ECO:0000313" key="3">
    <source>
        <dbReference type="Proteomes" id="UP000001058"/>
    </source>
</evidence>
<dbReference type="Proteomes" id="UP000001058">
    <property type="component" value="Unassembled WGS sequence"/>
</dbReference>
<dbReference type="AlphaFoldDB" id="D8U3U2"/>
<dbReference type="InParanoid" id="D8U3U2"/>
<protein>
    <submittedName>
        <fullName evidence="2">Uncharacterized protein</fullName>
    </submittedName>
</protein>
<evidence type="ECO:0000256" key="1">
    <source>
        <dbReference type="SAM" id="Coils"/>
    </source>
</evidence>
<organism evidence="3">
    <name type="scientific">Volvox carteri f. nagariensis</name>
    <dbReference type="NCBI Taxonomy" id="3068"/>
    <lineage>
        <taxon>Eukaryota</taxon>
        <taxon>Viridiplantae</taxon>
        <taxon>Chlorophyta</taxon>
        <taxon>core chlorophytes</taxon>
        <taxon>Chlorophyceae</taxon>
        <taxon>CS clade</taxon>
        <taxon>Chlamydomonadales</taxon>
        <taxon>Volvocaceae</taxon>
        <taxon>Volvox</taxon>
    </lineage>
</organism>
<gene>
    <name evidence="2" type="ORF">VOLCADRAFT_94068</name>
</gene>
<name>D8U3U2_VOLCA</name>
<dbReference type="EMBL" id="GL378356">
    <property type="protein sequence ID" value="EFJ45587.1"/>
    <property type="molecule type" value="Genomic_DNA"/>
</dbReference>
<keyword evidence="3" id="KW-1185">Reference proteome</keyword>
<dbReference type="KEGG" id="vcn:VOLCADRAFT_94068"/>
<proteinExistence type="predicted"/>
<dbReference type="OrthoDB" id="10577595at2759"/>
<accession>D8U3U2</accession>
<evidence type="ECO:0000313" key="2">
    <source>
        <dbReference type="EMBL" id="EFJ45587.1"/>
    </source>
</evidence>
<dbReference type="RefSeq" id="XP_002953277.1">
    <property type="nucleotide sequence ID" value="XM_002953231.1"/>
</dbReference>